<feature type="region of interest" description="Disordered" evidence="1">
    <location>
        <begin position="51"/>
        <end position="88"/>
    </location>
</feature>
<organism evidence="2 3">
    <name type="scientific">Fukomys damarensis</name>
    <name type="common">Damaraland mole rat</name>
    <name type="synonym">Cryptomys damarensis</name>
    <dbReference type="NCBI Taxonomy" id="885580"/>
    <lineage>
        <taxon>Eukaryota</taxon>
        <taxon>Metazoa</taxon>
        <taxon>Chordata</taxon>
        <taxon>Craniata</taxon>
        <taxon>Vertebrata</taxon>
        <taxon>Euteleostomi</taxon>
        <taxon>Mammalia</taxon>
        <taxon>Eutheria</taxon>
        <taxon>Euarchontoglires</taxon>
        <taxon>Glires</taxon>
        <taxon>Rodentia</taxon>
        <taxon>Hystricomorpha</taxon>
        <taxon>Bathyergidae</taxon>
        <taxon>Fukomys</taxon>
    </lineage>
</organism>
<sequence length="88" mass="9408">MSALTSERHHHGLQRVAAGSLRFCALKQILNGDECRATLGIYCPARQEAPVPAAASSQGGRQDAEDRLGSLNSHPAALQNFKKPMHGC</sequence>
<protein>
    <submittedName>
        <fullName evidence="2">Uncharacterized protein</fullName>
    </submittedName>
</protein>
<accession>A0A091CZC8</accession>
<dbReference type="EMBL" id="KN123755">
    <property type="protein sequence ID" value="KFO23608.1"/>
    <property type="molecule type" value="Genomic_DNA"/>
</dbReference>
<evidence type="ECO:0000256" key="1">
    <source>
        <dbReference type="SAM" id="MobiDB-lite"/>
    </source>
</evidence>
<keyword evidence="3" id="KW-1185">Reference proteome</keyword>
<dbReference type="AlphaFoldDB" id="A0A091CZC8"/>
<reference evidence="2 3" key="1">
    <citation type="submission" date="2013-11" db="EMBL/GenBank/DDBJ databases">
        <title>The Damaraland mole rat (Fukomys damarensis) genome and evolution of African mole rats.</title>
        <authorList>
            <person name="Gladyshev V.N."/>
            <person name="Fang X."/>
        </authorList>
    </citation>
    <scope>NUCLEOTIDE SEQUENCE [LARGE SCALE GENOMIC DNA]</scope>
    <source>
        <tissue evidence="2">Liver</tissue>
    </source>
</reference>
<proteinExistence type="predicted"/>
<gene>
    <name evidence="2" type="ORF">H920_14812</name>
</gene>
<dbReference type="Proteomes" id="UP000028990">
    <property type="component" value="Unassembled WGS sequence"/>
</dbReference>
<name>A0A091CZC8_FUKDA</name>
<evidence type="ECO:0000313" key="3">
    <source>
        <dbReference type="Proteomes" id="UP000028990"/>
    </source>
</evidence>
<evidence type="ECO:0000313" key="2">
    <source>
        <dbReference type="EMBL" id="KFO23608.1"/>
    </source>
</evidence>